<dbReference type="RefSeq" id="WP_310052628.1">
    <property type="nucleotide sequence ID" value="NZ_JAVDVW010000001.1"/>
</dbReference>
<comment type="caution">
    <text evidence="1">The sequence shown here is derived from an EMBL/GenBank/DDBJ whole genome shotgun (WGS) entry which is preliminary data.</text>
</comment>
<proteinExistence type="predicted"/>
<reference evidence="1 2" key="1">
    <citation type="submission" date="2023-07" db="EMBL/GenBank/DDBJ databases">
        <title>Sorghum-associated microbial communities from plants grown in Nebraska, USA.</title>
        <authorList>
            <person name="Schachtman D."/>
        </authorList>
    </citation>
    <scope>NUCLEOTIDE SEQUENCE [LARGE SCALE GENOMIC DNA]</scope>
    <source>
        <strain evidence="1 2">BE187</strain>
    </source>
</reference>
<evidence type="ECO:0008006" key="3">
    <source>
        <dbReference type="Google" id="ProtNLM"/>
    </source>
</evidence>
<accession>A0ABU1VNB3</accession>
<evidence type="ECO:0000313" key="2">
    <source>
        <dbReference type="Proteomes" id="UP001267878"/>
    </source>
</evidence>
<organism evidence="1 2">
    <name type="scientific">Agrilutibacter niabensis</name>
    <dbReference type="NCBI Taxonomy" id="380628"/>
    <lineage>
        <taxon>Bacteria</taxon>
        <taxon>Pseudomonadati</taxon>
        <taxon>Pseudomonadota</taxon>
        <taxon>Gammaproteobacteria</taxon>
        <taxon>Lysobacterales</taxon>
        <taxon>Lysobacteraceae</taxon>
        <taxon>Agrilutibacter</taxon>
    </lineage>
</organism>
<dbReference type="Proteomes" id="UP001267878">
    <property type="component" value="Unassembled WGS sequence"/>
</dbReference>
<dbReference type="EMBL" id="JAVDVW010000001">
    <property type="protein sequence ID" value="MDR7098608.1"/>
    <property type="molecule type" value="Genomic_DNA"/>
</dbReference>
<sequence length="129" mass="14440">METFFWVIAAFALIAAVSWARDSLLGYFARPLQNVSHTVRFPFSVTLTVPRQEVPALVHAGVYDAIAVQRNPYALEMRLTNTTDPRTIDPFSFYLPLDQTVLRDMASLLAAEADRLDETGSPHLRQSAT</sequence>
<gene>
    <name evidence="1" type="ORF">J2X04_000955</name>
</gene>
<protein>
    <recommendedName>
        <fullName evidence="3">Band 7 domain-containing protein</fullName>
    </recommendedName>
</protein>
<evidence type="ECO:0000313" key="1">
    <source>
        <dbReference type="EMBL" id="MDR7098608.1"/>
    </source>
</evidence>
<keyword evidence="2" id="KW-1185">Reference proteome</keyword>
<name>A0ABU1VNB3_9GAMM</name>